<reference evidence="1 2" key="1">
    <citation type="submission" date="2016-07" db="EMBL/GenBank/DDBJ databases">
        <authorList>
            <person name="Townsley L."/>
            <person name="Shank E.A."/>
        </authorList>
    </citation>
    <scope>NUCLEOTIDE SEQUENCE [LARGE SCALE GENOMIC DNA]</scope>
    <source>
        <strain evidence="1 2">CH01</strain>
    </source>
</reference>
<evidence type="ECO:0000313" key="1">
    <source>
        <dbReference type="EMBL" id="ODG90743.1"/>
    </source>
</evidence>
<keyword evidence="2" id="KW-1185">Reference proteome</keyword>
<name>A0ABX2ZM29_9BACI</name>
<comment type="caution">
    <text evidence="1">The sequence shown here is derived from an EMBL/GenBank/DDBJ whole genome shotgun (WGS) entry which is preliminary data.</text>
</comment>
<accession>A0ABX2ZM29</accession>
<dbReference type="Proteomes" id="UP000094580">
    <property type="component" value="Unassembled WGS sequence"/>
</dbReference>
<proteinExistence type="predicted"/>
<evidence type="ECO:0000313" key="2">
    <source>
        <dbReference type="Proteomes" id="UP000094580"/>
    </source>
</evidence>
<protein>
    <submittedName>
        <fullName evidence="1">Uncharacterized protein</fullName>
    </submittedName>
</protein>
<dbReference type="EMBL" id="MDKC01000033">
    <property type="protein sequence ID" value="ODG90743.1"/>
    <property type="molecule type" value="Genomic_DNA"/>
</dbReference>
<sequence length="94" mass="10977">MEFILILIFLIAGIFAFNWLMGYRNQNIILDLDERYIHLNDYAKAVKAELESQGKTVDYRGNRLFIINGKHYHLIERNVSMGGVPLQHTILQKV</sequence>
<gene>
    <name evidence="1" type="ORF">BED47_09845</name>
</gene>
<organism evidence="1 2">
    <name type="scientific">Gottfriedia luciferensis</name>
    <dbReference type="NCBI Taxonomy" id="178774"/>
    <lineage>
        <taxon>Bacteria</taxon>
        <taxon>Bacillati</taxon>
        <taxon>Bacillota</taxon>
        <taxon>Bacilli</taxon>
        <taxon>Bacillales</taxon>
        <taxon>Bacillaceae</taxon>
        <taxon>Gottfriedia</taxon>
    </lineage>
</organism>